<organism evidence="1">
    <name type="scientific">Lepeophtheirus salmonis</name>
    <name type="common">Salmon louse</name>
    <name type="synonym">Caligus salmonis</name>
    <dbReference type="NCBI Taxonomy" id="72036"/>
    <lineage>
        <taxon>Eukaryota</taxon>
        <taxon>Metazoa</taxon>
        <taxon>Ecdysozoa</taxon>
        <taxon>Arthropoda</taxon>
        <taxon>Crustacea</taxon>
        <taxon>Multicrustacea</taxon>
        <taxon>Hexanauplia</taxon>
        <taxon>Copepoda</taxon>
        <taxon>Siphonostomatoida</taxon>
        <taxon>Caligidae</taxon>
        <taxon>Lepeophtheirus</taxon>
    </lineage>
</organism>
<protein>
    <submittedName>
        <fullName evidence="1">Uncharacterized protein</fullName>
    </submittedName>
</protein>
<proteinExistence type="predicted"/>
<accession>A0A0K2V0V6</accession>
<reference evidence="1" key="1">
    <citation type="submission" date="2014-05" db="EMBL/GenBank/DDBJ databases">
        <authorList>
            <person name="Chronopoulou M."/>
        </authorList>
    </citation>
    <scope>NUCLEOTIDE SEQUENCE</scope>
    <source>
        <tissue evidence="1">Whole organism</tissue>
    </source>
</reference>
<dbReference type="EMBL" id="HACA01026255">
    <property type="protein sequence ID" value="CDW43616.1"/>
    <property type="molecule type" value="Transcribed_RNA"/>
</dbReference>
<evidence type="ECO:0000313" key="1">
    <source>
        <dbReference type="EMBL" id="CDW43616.1"/>
    </source>
</evidence>
<sequence length="114" mass="12873">MTHQLDVLAGQKGTGLSRCVRARIAMVNYDSSSLVRFSNFSEDFRQTNWVVPLQITLPTMLKWNSRPMTSSADETGDHMIRTTSSVDLARLGRPTRSVVVLFRGHTHRTTICHL</sequence>
<name>A0A0K2V0V6_LEPSM</name>
<dbReference type="AlphaFoldDB" id="A0A0K2V0V6"/>